<gene>
    <name evidence="1" type="ORF">HGI39_25000</name>
</gene>
<organism evidence="1 2">
    <name type="scientific">Clostridium beijerinckii</name>
    <name type="common">Clostridium MP</name>
    <dbReference type="NCBI Taxonomy" id="1520"/>
    <lineage>
        <taxon>Bacteria</taxon>
        <taxon>Bacillati</taxon>
        <taxon>Bacillota</taxon>
        <taxon>Clostridia</taxon>
        <taxon>Eubacteriales</taxon>
        <taxon>Clostridiaceae</taxon>
        <taxon>Clostridium</taxon>
    </lineage>
</organism>
<evidence type="ECO:0000313" key="1">
    <source>
        <dbReference type="EMBL" id="MBC2477881.1"/>
    </source>
</evidence>
<dbReference type="RefSeq" id="WP_171781462.1">
    <property type="nucleotide sequence ID" value="NZ_JABAGV010000135.1"/>
</dbReference>
<comment type="caution">
    <text evidence="1">The sequence shown here is derived from an EMBL/GenBank/DDBJ whole genome shotgun (WGS) entry which is preliminary data.</text>
</comment>
<reference evidence="1" key="2">
    <citation type="journal article" date="2022" name="Nat. Biotechnol.">
        <title>Carbon-negative production of acetone and isopropanol by gas fermentation at industrial pilot scale.</title>
        <authorList>
            <person name="Liew F.E."/>
            <person name="Nogle R."/>
            <person name="Abdalla T."/>
            <person name="Rasor B.J."/>
            <person name="Canter C."/>
            <person name="Jensen R.O."/>
            <person name="Wang L."/>
            <person name="Strutz J."/>
            <person name="Chirania P."/>
            <person name="De Tissera S."/>
            <person name="Mueller A.P."/>
            <person name="Ruan Z."/>
            <person name="Gao A."/>
            <person name="Tran L."/>
            <person name="Engle N.L."/>
            <person name="Bromley J.C."/>
            <person name="Daniell J."/>
            <person name="Conrado R."/>
            <person name="Tschaplinski T.J."/>
            <person name="Giannone R.J."/>
            <person name="Hettich R.L."/>
            <person name="Karim A.S."/>
            <person name="Simpson S.D."/>
            <person name="Brown S.D."/>
            <person name="Leang C."/>
            <person name="Jewett M.C."/>
            <person name="Kopke M."/>
        </authorList>
    </citation>
    <scope>NUCLEOTIDE SEQUENCE</scope>
    <source>
        <strain evidence="1">DJ015</strain>
    </source>
</reference>
<dbReference type="EMBL" id="JABAGV010000135">
    <property type="protein sequence ID" value="MBC2477881.1"/>
    <property type="molecule type" value="Genomic_DNA"/>
</dbReference>
<name>A0AAW3WFX3_CLOBE</name>
<dbReference type="AlphaFoldDB" id="A0AAW3WFX3"/>
<reference evidence="1" key="1">
    <citation type="submission" date="2020-04" db="EMBL/GenBank/DDBJ databases">
        <authorList>
            <person name="Brown S."/>
        </authorList>
    </citation>
    <scope>NUCLEOTIDE SEQUENCE</scope>
    <source>
        <strain evidence="1">DJ015</strain>
    </source>
</reference>
<accession>A0AAW3WFX3</accession>
<sequence>MWLCIVLLACILAILAVVIVALNPKTKACKINLILIKWIKFEIDTNEKSTPSDQR</sequence>
<dbReference type="Proteomes" id="UP001194098">
    <property type="component" value="Unassembled WGS sequence"/>
</dbReference>
<proteinExistence type="predicted"/>
<evidence type="ECO:0000313" key="2">
    <source>
        <dbReference type="Proteomes" id="UP001194098"/>
    </source>
</evidence>
<protein>
    <submittedName>
        <fullName evidence="1">Uncharacterized protein</fullName>
    </submittedName>
</protein>